<gene>
    <name evidence="1" type="ORF">H2201_008600</name>
</gene>
<evidence type="ECO:0000313" key="2">
    <source>
        <dbReference type="Proteomes" id="UP001172684"/>
    </source>
</evidence>
<comment type="caution">
    <text evidence="1">The sequence shown here is derived from an EMBL/GenBank/DDBJ whole genome shotgun (WGS) entry which is preliminary data.</text>
</comment>
<proteinExistence type="predicted"/>
<sequence>MAFPGDLAPHLVVKVFKDHKLDPTGSQIGPMDRAFRTVYERLKFVDEPGPQQRAATRAEILQFTCWFDRPFHTYLADCIGDSDKR</sequence>
<reference evidence="1" key="1">
    <citation type="submission" date="2022-10" db="EMBL/GenBank/DDBJ databases">
        <title>Culturing micro-colonial fungi from biological soil crusts in the Mojave desert and describing Neophaeococcomyces mojavensis, and introducing the new genera and species Taxawa tesnikishii.</title>
        <authorList>
            <person name="Kurbessoian T."/>
            <person name="Stajich J.E."/>
        </authorList>
    </citation>
    <scope>NUCLEOTIDE SEQUENCE</scope>
    <source>
        <strain evidence="1">TK_1</strain>
    </source>
</reference>
<keyword evidence="2" id="KW-1185">Reference proteome</keyword>
<evidence type="ECO:0000313" key="1">
    <source>
        <dbReference type="EMBL" id="KAJ9656268.1"/>
    </source>
</evidence>
<dbReference type="Proteomes" id="UP001172684">
    <property type="component" value="Unassembled WGS sequence"/>
</dbReference>
<protein>
    <submittedName>
        <fullName evidence="1">Uncharacterized protein</fullName>
    </submittedName>
</protein>
<dbReference type="EMBL" id="JAPDRL010000131">
    <property type="protein sequence ID" value="KAJ9656268.1"/>
    <property type="molecule type" value="Genomic_DNA"/>
</dbReference>
<accession>A0ABQ9NFT7</accession>
<organism evidence="1 2">
    <name type="scientific">Coniosporium apollinis</name>
    <dbReference type="NCBI Taxonomy" id="61459"/>
    <lineage>
        <taxon>Eukaryota</taxon>
        <taxon>Fungi</taxon>
        <taxon>Dikarya</taxon>
        <taxon>Ascomycota</taxon>
        <taxon>Pezizomycotina</taxon>
        <taxon>Dothideomycetes</taxon>
        <taxon>Dothideomycetes incertae sedis</taxon>
        <taxon>Coniosporium</taxon>
    </lineage>
</organism>
<name>A0ABQ9NFT7_9PEZI</name>